<proteinExistence type="predicted"/>
<dbReference type="EMBL" id="JABVXQ010000010">
    <property type="protein sequence ID" value="KAF6088494.1"/>
    <property type="molecule type" value="Genomic_DNA"/>
</dbReference>
<feature type="region of interest" description="Disordered" evidence="1">
    <location>
        <begin position="1"/>
        <end position="27"/>
    </location>
</feature>
<feature type="region of interest" description="Disordered" evidence="1">
    <location>
        <begin position="103"/>
        <end position="123"/>
    </location>
</feature>
<dbReference type="AlphaFoldDB" id="A0A833Z6W9"/>
<accession>A0A833Z6W9</accession>
<gene>
    <name evidence="2" type="ORF">HJG60_008318</name>
</gene>
<protein>
    <submittedName>
        <fullName evidence="2">Uncharacterized protein</fullName>
    </submittedName>
</protein>
<dbReference type="Proteomes" id="UP000664940">
    <property type="component" value="Unassembled WGS sequence"/>
</dbReference>
<comment type="caution">
    <text evidence="2">The sequence shown here is derived from an EMBL/GenBank/DDBJ whole genome shotgun (WGS) entry which is preliminary data.</text>
</comment>
<evidence type="ECO:0000313" key="3">
    <source>
        <dbReference type="Proteomes" id="UP000664940"/>
    </source>
</evidence>
<feature type="compositionally biased region" description="Polar residues" evidence="1">
    <location>
        <begin position="103"/>
        <end position="117"/>
    </location>
</feature>
<sequence length="123" mass="13752">MRKGWDTSKNDFQRVVPENGPSEHFVEESRTRRRCAVDWESAGRQLPSVTSIIVSDSSHGVRSHQIQPCDTPLAPESAEAVHYASCARTRFPFPGTKSVYVLSSFSGPNNKSKLNSSPREKYL</sequence>
<organism evidence="2 3">
    <name type="scientific">Phyllostomus discolor</name>
    <name type="common">pale spear-nosed bat</name>
    <dbReference type="NCBI Taxonomy" id="89673"/>
    <lineage>
        <taxon>Eukaryota</taxon>
        <taxon>Metazoa</taxon>
        <taxon>Chordata</taxon>
        <taxon>Craniata</taxon>
        <taxon>Vertebrata</taxon>
        <taxon>Euteleostomi</taxon>
        <taxon>Mammalia</taxon>
        <taxon>Eutheria</taxon>
        <taxon>Laurasiatheria</taxon>
        <taxon>Chiroptera</taxon>
        <taxon>Yangochiroptera</taxon>
        <taxon>Phyllostomidae</taxon>
        <taxon>Phyllostominae</taxon>
        <taxon>Phyllostomus</taxon>
    </lineage>
</organism>
<evidence type="ECO:0000256" key="1">
    <source>
        <dbReference type="SAM" id="MobiDB-lite"/>
    </source>
</evidence>
<evidence type="ECO:0000313" key="2">
    <source>
        <dbReference type="EMBL" id="KAF6088494.1"/>
    </source>
</evidence>
<name>A0A833Z6W9_9CHIR</name>
<feature type="compositionally biased region" description="Basic and acidic residues" evidence="1">
    <location>
        <begin position="1"/>
        <end position="12"/>
    </location>
</feature>
<reference evidence="2 3" key="1">
    <citation type="journal article" date="2020" name="Nature">
        <title>Six reference-quality genomes reveal evolution of bat adaptations.</title>
        <authorList>
            <person name="Jebb D."/>
            <person name="Huang Z."/>
            <person name="Pippel M."/>
            <person name="Hughes G.M."/>
            <person name="Lavrichenko K."/>
            <person name="Devanna P."/>
            <person name="Winkler S."/>
            <person name="Jermiin L.S."/>
            <person name="Skirmuntt E.C."/>
            <person name="Katzourakis A."/>
            <person name="Burkitt-Gray L."/>
            <person name="Ray D.A."/>
            <person name="Sullivan K.A.M."/>
            <person name="Roscito J.G."/>
            <person name="Kirilenko B.M."/>
            <person name="Davalos L.M."/>
            <person name="Corthals A.P."/>
            <person name="Power M.L."/>
            <person name="Jones G."/>
            <person name="Ransome R.D."/>
            <person name="Dechmann D.K.N."/>
            <person name="Locatelli A.G."/>
            <person name="Puechmaille S.J."/>
            <person name="Fedrigo O."/>
            <person name="Jarvis E.D."/>
            <person name="Hiller M."/>
            <person name="Vernes S.C."/>
            <person name="Myers E.W."/>
            <person name="Teeling E.C."/>
        </authorList>
    </citation>
    <scope>NUCLEOTIDE SEQUENCE [LARGE SCALE GENOMIC DNA]</scope>
    <source>
        <strain evidence="2">Bat1K_MPI-CBG_1</strain>
    </source>
</reference>